<sequence length="145" mass="15362">MKPHKTWIVLADSKHVRIAVNDGPGKGIYGHSTEGLEAPPVTELSDAPGMTTAPVGPNRGNISDPDFKGLAAAAFADDIVACLEAALDQGEFERLVLVASPAMLGILRKALTPKVKSALRAEVPKDLTHIPLTELPDHLTEIMLV</sequence>
<dbReference type="AlphaFoldDB" id="A0A1R3X9A9"/>
<organism evidence="1 2">
    <name type="scientific">Yoonia rosea</name>
    <dbReference type="NCBI Taxonomy" id="287098"/>
    <lineage>
        <taxon>Bacteria</taxon>
        <taxon>Pseudomonadati</taxon>
        <taxon>Pseudomonadota</taxon>
        <taxon>Alphaproteobacteria</taxon>
        <taxon>Rhodobacterales</taxon>
        <taxon>Paracoccaceae</taxon>
        <taxon>Yoonia</taxon>
    </lineage>
</organism>
<dbReference type="InterPro" id="IPR041374">
    <property type="entry name" value="BaeRF_family12"/>
</dbReference>
<dbReference type="STRING" id="287098.SAMN05421665_2514"/>
<gene>
    <name evidence="1" type="ORF">SAMN05421665_2514</name>
</gene>
<reference evidence="2" key="1">
    <citation type="submission" date="2017-01" db="EMBL/GenBank/DDBJ databases">
        <authorList>
            <person name="Varghese N."/>
            <person name="Submissions S."/>
        </authorList>
    </citation>
    <scope>NUCLEOTIDE SEQUENCE [LARGE SCALE GENOMIC DNA]</scope>
    <source>
        <strain evidence="2">DSM 29591</strain>
    </source>
</reference>
<keyword evidence="2" id="KW-1185">Reference proteome</keyword>
<proteinExistence type="predicted"/>
<name>A0A1R3X9A9_9RHOB</name>
<dbReference type="Pfam" id="PF18856">
    <property type="entry name" value="baeRF_family12"/>
    <property type="match status" value="1"/>
</dbReference>
<dbReference type="RefSeq" id="WP_076660205.1">
    <property type="nucleotide sequence ID" value="NZ_FTPR01000002.1"/>
</dbReference>
<protein>
    <submittedName>
        <fullName evidence="1">Protein required for attachment to host cells</fullName>
    </submittedName>
</protein>
<evidence type="ECO:0000313" key="2">
    <source>
        <dbReference type="Proteomes" id="UP000186997"/>
    </source>
</evidence>
<dbReference type="Proteomes" id="UP000186997">
    <property type="component" value="Unassembled WGS sequence"/>
</dbReference>
<dbReference type="EMBL" id="FTPR01000002">
    <property type="protein sequence ID" value="SIT87740.1"/>
    <property type="molecule type" value="Genomic_DNA"/>
</dbReference>
<accession>A0A1R3X9A9</accession>
<evidence type="ECO:0000313" key="1">
    <source>
        <dbReference type="EMBL" id="SIT87740.1"/>
    </source>
</evidence>